<evidence type="ECO:0000256" key="2">
    <source>
        <dbReference type="ARBA" id="ARBA00023015"/>
    </source>
</evidence>
<dbReference type="Pfam" id="PF00847">
    <property type="entry name" value="AP2"/>
    <property type="match status" value="1"/>
</dbReference>
<dbReference type="PANTHER" id="PTHR31190">
    <property type="entry name" value="DNA-BINDING DOMAIN"/>
    <property type="match status" value="1"/>
</dbReference>
<reference evidence="10" key="1">
    <citation type="submission" date="2025-08" db="UniProtKB">
        <authorList>
            <consortium name="RefSeq"/>
        </authorList>
    </citation>
    <scope>IDENTIFICATION</scope>
    <source>
        <tissue evidence="10">Seedling</tissue>
    </source>
</reference>
<feature type="domain" description="AP2/ERF" evidence="8">
    <location>
        <begin position="104"/>
        <end position="162"/>
    </location>
</feature>
<evidence type="ECO:0000256" key="1">
    <source>
        <dbReference type="ARBA" id="ARBA00004123"/>
    </source>
</evidence>
<evidence type="ECO:0000256" key="5">
    <source>
        <dbReference type="ARBA" id="ARBA00023242"/>
    </source>
</evidence>
<dbReference type="GO" id="GO:0005634">
    <property type="term" value="C:nucleus"/>
    <property type="evidence" value="ECO:0007669"/>
    <property type="project" value="UniProtKB-SubCell"/>
</dbReference>
<dbReference type="InterPro" id="IPR036955">
    <property type="entry name" value="AP2/ERF_dom_sf"/>
</dbReference>
<keyword evidence="3" id="KW-0238">DNA-binding</keyword>
<evidence type="ECO:0000256" key="4">
    <source>
        <dbReference type="ARBA" id="ARBA00023163"/>
    </source>
</evidence>
<keyword evidence="9" id="KW-1185">Reference proteome</keyword>
<dbReference type="Gene3D" id="3.30.730.10">
    <property type="entry name" value="AP2/ERF domain"/>
    <property type="match status" value="1"/>
</dbReference>
<dbReference type="SUPFAM" id="SSF54171">
    <property type="entry name" value="DNA-binding domain"/>
    <property type="match status" value="1"/>
</dbReference>
<dbReference type="CDD" id="cd00018">
    <property type="entry name" value="AP2"/>
    <property type="match status" value="1"/>
</dbReference>
<proteinExistence type="inferred from homology"/>
<feature type="region of interest" description="Disordered" evidence="7">
    <location>
        <begin position="79"/>
        <end position="103"/>
    </location>
</feature>
<dbReference type="GeneID" id="107405532"/>
<evidence type="ECO:0000259" key="8">
    <source>
        <dbReference type="PROSITE" id="PS51032"/>
    </source>
</evidence>
<evidence type="ECO:0000256" key="7">
    <source>
        <dbReference type="SAM" id="MobiDB-lite"/>
    </source>
</evidence>
<organism evidence="9 10">
    <name type="scientific">Ziziphus jujuba</name>
    <name type="common">Chinese jujube</name>
    <name type="synonym">Ziziphus sativa</name>
    <dbReference type="NCBI Taxonomy" id="326968"/>
    <lineage>
        <taxon>Eukaryota</taxon>
        <taxon>Viridiplantae</taxon>
        <taxon>Streptophyta</taxon>
        <taxon>Embryophyta</taxon>
        <taxon>Tracheophyta</taxon>
        <taxon>Spermatophyta</taxon>
        <taxon>Magnoliopsida</taxon>
        <taxon>eudicotyledons</taxon>
        <taxon>Gunneridae</taxon>
        <taxon>Pentapetalae</taxon>
        <taxon>rosids</taxon>
        <taxon>fabids</taxon>
        <taxon>Rosales</taxon>
        <taxon>Rhamnaceae</taxon>
        <taxon>Paliureae</taxon>
        <taxon>Ziziphus</taxon>
    </lineage>
</organism>
<dbReference type="KEGG" id="zju:107405532"/>
<name>A0A6P3YZW5_ZIZJJ</name>
<dbReference type="Proteomes" id="UP001652623">
    <property type="component" value="Chromosome 9"/>
</dbReference>
<dbReference type="PANTHER" id="PTHR31190:SF72">
    <property type="entry name" value="AP2 DOMAIN CONTAINING PROTEIN, EXPRESSED"/>
    <property type="match status" value="1"/>
</dbReference>
<evidence type="ECO:0000313" key="9">
    <source>
        <dbReference type="Proteomes" id="UP001652623"/>
    </source>
</evidence>
<keyword evidence="2" id="KW-0805">Transcription regulation</keyword>
<dbReference type="AlphaFoldDB" id="A0A6P3YZW5"/>
<dbReference type="GO" id="GO:0009873">
    <property type="term" value="P:ethylene-activated signaling pathway"/>
    <property type="evidence" value="ECO:0007669"/>
    <property type="project" value="InterPro"/>
</dbReference>
<dbReference type="SMART" id="SM00380">
    <property type="entry name" value="AP2"/>
    <property type="match status" value="1"/>
</dbReference>
<evidence type="ECO:0000256" key="6">
    <source>
        <dbReference type="ARBA" id="ARBA00024343"/>
    </source>
</evidence>
<gene>
    <name evidence="10" type="primary">LOC107405532</name>
</gene>
<dbReference type="PRINTS" id="PR00367">
    <property type="entry name" value="ETHRSPELEMNT"/>
</dbReference>
<comment type="subcellular location">
    <subcellularLocation>
        <location evidence="1">Nucleus</location>
    </subcellularLocation>
</comment>
<feature type="compositionally biased region" description="Basic and acidic residues" evidence="7">
    <location>
        <begin position="87"/>
        <end position="102"/>
    </location>
</feature>
<dbReference type="PROSITE" id="PS51032">
    <property type="entry name" value="AP2_ERF"/>
    <property type="match status" value="1"/>
</dbReference>
<dbReference type="InParanoid" id="A0A6P3YZW5"/>
<dbReference type="InterPro" id="IPR044808">
    <property type="entry name" value="ERF_plant"/>
</dbReference>
<sequence length="237" mass="26845">MGFSFFPYPNFETQTELSHSLTRSSATAFSWEYDIEFPYSQDLISFDTTIDIIGDDSKNRHPSDDNSIAQEIAREMISSETISSSNVHERKREGRGSSKNERSSYIGVRRRPWGKYAAEIRDSTRNGMRIWLGTFDSAEAAALAYDQAAFTMRGPTAVLNFDVQRVRNSLREMNYGCKAGCSPAISLKERHYLQRKLSKSRKVKAQKLESATTTKTNMLVLEDLGAEYLEELLGSCM</sequence>
<dbReference type="InterPro" id="IPR016177">
    <property type="entry name" value="DNA-bd_dom_sf"/>
</dbReference>
<dbReference type="InterPro" id="IPR001471">
    <property type="entry name" value="AP2/ERF_dom"/>
</dbReference>
<comment type="similarity">
    <text evidence="6">Belongs to the AP2/ERF transcription factor family. ERF subfamily.</text>
</comment>
<dbReference type="RefSeq" id="XP_015868085.3">
    <property type="nucleotide sequence ID" value="XM_016012599.3"/>
</dbReference>
<dbReference type="GO" id="GO:0003700">
    <property type="term" value="F:DNA-binding transcription factor activity"/>
    <property type="evidence" value="ECO:0007669"/>
    <property type="project" value="InterPro"/>
</dbReference>
<protein>
    <submittedName>
        <fullName evidence="10">Ethylene-response factor C3</fullName>
    </submittedName>
</protein>
<keyword evidence="4" id="KW-0804">Transcription</keyword>
<keyword evidence="5" id="KW-0539">Nucleus</keyword>
<dbReference type="GO" id="GO:0003677">
    <property type="term" value="F:DNA binding"/>
    <property type="evidence" value="ECO:0007669"/>
    <property type="project" value="UniProtKB-KW"/>
</dbReference>
<accession>A0A6P3YZW5</accession>
<evidence type="ECO:0000313" key="10">
    <source>
        <dbReference type="RefSeq" id="XP_015868085.3"/>
    </source>
</evidence>
<evidence type="ECO:0000256" key="3">
    <source>
        <dbReference type="ARBA" id="ARBA00023125"/>
    </source>
</evidence>